<gene>
    <name evidence="2" type="ORF">GCM10023091_09720</name>
</gene>
<evidence type="ECO:0000313" key="3">
    <source>
        <dbReference type="Proteomes" id="UP001501508"/>
    </source>
</evidence>
<name>A0ABP8LSJ8_9BACT</name>
<dbReference type="RefSeq" id="WP_345026948.1">
    <property type="nucleotide sequence ID" value="NZ_BAABEY010000011.1"/>
</dbReference>
<evidence type="ECO:0000256" key="1">
    <source>
        <dbReference type="SAM" id="SignalP"/>
    </source>
</evidence>
<proteinExistence type="predicted"/>
<dbReference type="EMBL" id="BAABEY010000011">
    <property type="protein sequence ID" value="GAA4434571.1"/>
    <property type="molecule type" value="Genomic_DNA"/>
</dbReference>
<keyword evidence="1" id="KW-0732">Signal</keyword>
<comment type="caution">
    <text evidence="2">The sequence shown here is derived from an EMBL/GenBank/DDBJ whole genome shotgun (WGS) entry which is preliminary data.</text>
</comment>
<accession>A0ABP8LSJ8</accession>
<protein>
    <recommendedName>
        <fullName evidence="4">Outer membrane protein beta-barrel domain-containing protein</fullName>
    </recommendedName>
</protein>
<dbReference type="InterPro" id="IPR011250">
    <property type="entry name" value="OMP/PagP_B-barrel"/>
</dbReference>
<dbReference type="Proteomes" id="UP001501508">
    <property type="component" value="Unassembled WGS sequence"/>
</dbReference>
<evidence type="ECO:0000313" key="2">
    <source>
        <dbReference type="EMBL" id="GAA4434571.1"/>
    </source>
</evidence>
<feature type="signal peptide" evidence="1">
    <location>
        <begin position="1"/>
        <end position="21"/>
    </location>
</feature>
<organism evidence="2 3">
    <name type="scientific">Ravibacter arvi</name>
    <dbReference type="NCBI Taxonomy" id="2051041"/>
    <lineage>
        <taxon>Bacteria</taxon>
        <taxon>Pseudomonadati</taxon>
        <taxon>Bacteroidota</taxon>
        <taxon>Cytophagia</taxon>
        <taxon>Cytophagales</taxon>
        <taxon>Spirosomataceae</taxon>
        <taxon>Ravibacter</taxon>
    </lineage>
</organism>
<dbReference type="Gene3D" id="2.40.160.20">
    <property type="match status" value="1"/>
</dbReference>
<sequence>MKYKNLVLCGLAIFFSANAIAQRRDLYTLESPYERYTYNLATLKWVAAVPMGSITDGYVDKASFGNYAFSLEWVFRQMPVSGGIEAGKYYFEQRYPRATYKMGNNDVSAVKTSTFSTVPLTAFAKYHFLGTNAQLSPYVQVNLGAHFNNYIDYFGSLADQKRKTTFGFAGAAGLKYFFKKDGSFGLDLSVRYDQNTFKYEYIQNGFSAFSGSAGLFYRWW</sequence>
<feature type="chain" id="PRO_5046257142" description="Outer membrane protein beta-barrel domain-containing protein" evidence="1">
    <location>
        <begin position="22"/>
        <end position="220"/>
    </location>
</feature>
<reference evidence="3" key="1">
    <citation type="journal article" date="2019" name="Int. J. Syst. Evol. Microbiol.">
        <title>The Global Catalogue of Microorganisms (GCM) 10K type strain sequencing project: providing services to taxonomists for standard genome sequencing and annotation.</title>
        <authorList>
            <consortium name="The Broad Institute Genomics Platform"/>
            <consortium name="The Broad Institute Genome Sequencing Center for Infectious Disease"/>
            <person name="Wu L."/>
            <person name="Ma J."/>
        </authorList>
    </citation>
    <scope>NUCLEOTIDE SEQUENCE [LARGE SCALE GENOMIC DNA]</scope>
    <source>
        <strain evidence="3">JCM 31920</strain>
    </source>
</reference>
<keyword evidence="3" id="KW-1185">Reference proteome</keyword>
<dbReference type="SUPFAM" id="SSF56925">
    <property type="entry name" value="OMPA-like"/>
    <property type="match status" value="1"/>
</dbReference>
<evidence type="ECO:0008006" key="4">
    <source>
        <dbReference type="Google" id="ProtNLM"/>
    </source>
</evidence>